<dbReference type="PANTHER" id="PTHR31793:SF27">
    <property type="entry name" value="NOVEL THIOESTERASE SUPERFAMILY DOMAIN AND SAPOSIN A-TYPE DOMAIN CONTAINING PROTEIN (0610012H03RIK)"/>
    <property type="match status" value="1"/>
</dbReference>
<comment type="similarity">
    <text evidence="1">Belongs to the 4-hydroxybenzoyl-CoA thioesterase family.</text>
</comment>
<dbReference type="PANTHER" id="PTHR31793">
    <property type="entry name" value="4-HYDROXYBENZOYL-COA THIOESTERASE FAMILY MEMBER"/>
    <property type="match status" value="1"/>
</dbReference>
<dbReference type="Proteomes" id="UP000603912">
    <property type="component" value="Unassembled WGS sequence"/>
</dbReference>
<evidence type="ECO:0000256" key="1">
    <source>
        <dbReference type="ARBA" id="ARBA00005953"/>
    </source>
</evidence>
<evidence type="ECO:0000256" key="2">
    <source>
        <dbReference type="ARBA" id="ARBA00022801"/>
    </source>
</evidence>
<accession>A0A917MK83</accession>
<dbReference type="GO" id="GO:0047617">
    <property type="term" value="F:fatty acyl-CoA hydrolase activity"/>
    <property type="evidence" value="ECO:0007669"/>
    <property type="project" value="TreeGrafter"/>
</dbReference>
<dbReference type="EMBL" id="BMES01000003">
    <property type="protein sequence ID" value="GGH31074.1"/>
    <property type="molecule type" value="Genomic_DNA"/>
</dbReference>
<dbReference type="Gene3D" id="3.10.129.10">
    <property type="entry name" value="Hotdog Thioesterase"/>
    <property type="match status" value="1"/>
</dbReference>
<dbReference type="InterPro" id="IPR029069">
    <property type="entry name" value="HotDog_dom_sf"/>
</dbReference>
<organism evidence="3 4">
    <name type="scientific">Alsobacter metallidurans</name>
    <dbReference type="NCBI Taxonomy" id="340221"/>
    <lineage>
        <taxon>Bacteria</taxon>
        <taxon>Pseudomonadati</taxon>
        <taxon>Pseudomonadota</taxon>
        <taxon>Alphaproteobacteria</taxon>
        <taxon>Hyphomicrobiales</taxon>
        <taxon>Alsobacteraceae</taxon>
        <taxon>Alsobacter</taxon>
    </lineage>
</organism>
<keyword evidence="4" id="KW-1185">Reference proteome</keyword>
<gene>
    <name evidence="3" type="ORF">GCM10007036_42040</name>
</gene>
<dbReference type="CDD" id="cd00586">
    <property type="entry name" value="4HBT"/>
    <property type="match status" value="1"/>
</dbReference>
<dbReference type="SUPFAM" id="SSF54637">
    <property type="entry name" value="Thioesterase/thiol ester dehydrase-isomerase"/>
    <property type="match status" value="1"/>
</dbReference>
<dbReference type="AlphaFoldDB" id="A0A917MK83"/>
<reference evidence="3" key="2">
    <citation type="submission" date="2020-09" db="EMBL/GenBank/DDBJ databases">
        <authorList>
            <person name="Sun Q."/>
            <person name="Zhou Y."/>
        </authorList>
    </citation>
    <scope>NUCLEOTIDE SEQUENCE</scope>
    <source>
        <strain evidence="3">CGMCC 1.12214</strain>
    </source>
</reference>
<proteinExistence type="inferred from homology"/>
<sequence length="146" mass="16467">MSDREPRRTRADYRRFSPIQTRWGDNDAYGHVNNTVYYTWFDTTVNAWLIEGGFLDIEKGQSINLVVETNCRYFASLAYPEPIEIGLAVEKLGTSSVTYAVGVFRPGDNEAAAQGRFVHVAVDRATQRPVPIAPAMRQALEGILRR</sequence>
<dbReference type="InterPro" id="IPR050563">
    <property type="entry name" value="4-hydroxybenzoyl-CoA_TE"/>
</dbReference>
<name>A0A917MK83_9HYPH</name>
<dbReference type="RefSeq" id="WP_188519782.1">
    <property type="nucleotide sequence ID" value="NZ_BMES01000003.1"/>
</dbReference>
<comment type="caution">
    <text evidence="3">The sequence shown here is derived from an EMBL/GenBank/DDBJ whole genome shotgun (WGS) entry which is preliminary data.</text>
</comment>
<keyword evidence="2" id="KW-0378">Hydrolase</keyword>
<protein>
    <submittedName>
        <fullName evidence="3">Thioesterase</fullName>
    </submittedName>
</protein>
<evidence type="ECO:0000313" key="3">
    <source>
        <dbReference type="EMBL" id="GGH31074.1"/>
    </source>
</evidence>
<dbReference type="Pfam" id="PF13279">
    <property type="entry name" value="4HBT_2"/>
    <property type="match status" value="1"/>
</dbReference>
<reference evidence="3" key="1">
    <citation type="journal article" date="2014" name="Int. J. Syst. Evol. Microbiol.">
        <title>Complete genome sequence of Corynebacterium casei LMG S-19264T (=DSM 44701T), isolated from a smear-ripened cheese.</title>
        <authorList>
            <consortium name="US DOE Joint Genome Institute (JGI-PGF)"/>
            <person name="Walter F."/>
            <person name="Albersmeier A."/>
            <person name="Kalinowski J."/>
            <person name="Ruckert C."/>
        </authorList>
    </citation>
    <scope>NUCLEOTIDE SEQUENCE</scope>
    <source>
        <strain evidence="3">CGMCC 1.12214</strain>
    </source>
</reference>
<evidence type="ECO:0000313" key="4">
    <source>
        <dbReference type="Proteomes" id="UP000603912"/>
    </source>
</evidence>